<evidence type="ECO:0000313" key="2">
    <source>
        <dbReference type="Proteomes" id="UP000016600"/>
    </source>
</evidence>
<reference evidence="1 2" key="1">
    <citation type="submission" date="2013-08" db="EMBL/GenBank/DDBJ databases">
        <authorList>
            <person name="Durkin A.S."/>
            <person name="Haft D.R."/>
            <person name="McCorrison J."/>
            <person name="Torralba M."/>
            <person name="Gillis M."/>
            <person name="Haft D.H."/>
            <person name="Methe B."/>
            <person name="Sutton G."/>
            <person name="Nelson K.E."/>
        </authorList>
    </citation>
    <scope>NUCLEOTIDE SEQUENCE [LARGE SCALE GENOMIC DNA]</scope>
    <source>
        <strain evidence="1 2">F0068</strain>
    </source>
</reference>
<dbReference type="Gene3D" id="2.40.128.510">
    <property type="entry name" value="Protein of unknown function DUF4738"/>
    <property type="match status" value="1"/>
</dbReference>
<protein>
    <recommendedName>
        <fullName evidence="3">DUF4738 domain-containing protein</fullName>
    </recommendedName>
</protein>
<dbReference type="Proteomes" id="UP000016600">
    <property type="component" value="Unassembled WGS sequence"/>
</dbReference>
<dbReference type="AlphaFoldDB" id="U2MEH6"/>
<evidence type="ECO:0008006" key="3">
    <source>
        <dbReference type="Google" id="ProtNLM"/>
    </source>
</evidence>
<dbReference type="InterPro" id="IPR031762">
    <property type="entry name" value="DUF4738"/>
</dbReference>
<organism evidence="1 2">
    <name type="scientific">Hoylesella pleuritidis F0068</name>
    <dbReference type="NCBI Taxonomy" id="1081904"/>
    <lineage>
        <taxon>Bacteria</taxon>
        <taxon>Pseudomonadati</taxon>
        <taxon>Bacteroidota</taxon>
        <taxon>Bacteroidia</taxon>
        <taxon>Bacteroidales</taxon>
        <taxon>Prevotellaceae</taxon>
        <taxon>Hoylesella</taxon>
    </lineage>
</organism>
<dbReference type="PATRIC" id="fig|1081904.3.peg.1811"/>
<dbReference type="EMBL" id="AWET01000040">
    <property type="protein sequence ID" value="ERK00050.1"/>
    <property type="molecule type" value="Genomic_DNA"/>
</dbReference>
<evidence type="ECO:0000313" key="1">
    <source>
        <dbReference type="EMBL" id="ERK00050.1"/>
    </source>
</evidence>
<gene>
    <name evidence="1" type="ORF">HMPREF1218_1589</name>
</gene>
<accession>U2MEH6</accession>
<dbReference type="Pfam" id="PF15889">
    <property type="entry name" value="DUF4738"/>
    <property type="match status" value="1"/>
</dbReference>
<name>U2MEH6_9BACT</name>
<dbReference type="RefSeq" id="WP_021584400.1">
    <property type="nucleotide sequence ID" value="NZ_AWET01000040.1"/>
</dbReference>
<sequence length="268" mass="30664">MKQTNYLVIAFACLLLFGLCKSRDAKLDSALAEDLKAKQMLQGIWVNEDEEDVAFRAKGDSIFYPDTTSQPVSFQVFGDTLVLHGANNVKYLIVKLKPHLFIFKNQNGETVRLTLSNDKADLMAFDTRRPQALNQNRLIKRDTVVTFESQRYHSYIQVNPTTFKVVKTSYNDEGVEVDNVYHDNIIHISIFKGAQKLFSRDFHKNDFQNKVPADFLNQSILSDMQLTYVDVVGLHYNTSICMPDNPSSYLIEVIISYTGKMTMQITNH</sequence>
<keyword evidence="2" id="KW-1185">Reference proteome</keyword>
<proteinExistence type="predicted"/>
<comment type="caution">
    <text evidence="1">The sequence shown here is derived from an EMBL/GenBank/DDBJ whole genome shotgun (WGS) entry which is preliminary data.</text>
</comment>